<accession>A0A9Q3B8P5</accession>
<dbReference type="EMBL" id="AVOT02000034">
    <property type="protein sequence ID" value="MBW0460595.1"/>
    <property type="molecule type" value="Genomic_DNA"/>
</dbReference>
<dbReference type="AlphaFoldDB" id="A0A9Q3B8P5"/>
<keyword evidence="2" id="KW-1185">Reference proteome</keyword>
<protein>
    <submittedName>
        <fullName evidence="1">Uncharacterized protein</fullName>
    </submittedName>
</protein>
<sequence length="158" mass="17479">MLVCCAARGVHVQEALMRTPLLATVKVFLRWNGFHDPKQADRNLSRWLAQCPQVLICPPPLLGHHLMVTSLLDRSEVITCPMKDGNGERTFKLGLIVTHGSQMSKTAPTESPATTLSCPSYDLQENSAATNSRPKWHPISPLIPTMRLGRNSLNCDQP</sequence>
<evidence type="ECO:0000313" key="1">
    <source>
        <dbReference type="EMBL" id="MBW0460595.1"/>
    </source>
</evidence>
<gene>
    <name evidence="1" type="ORF">O181_000310</name>
</gene>
<comment type="caution">
    <text evidence="1">The sequence shown here is derived from an EMBL/GenBank/DDBJ whole genome shotgun (WGS) entry which is preliminary data.</text>
</comment>
<name>A0A9Q3B8P5_9BASI</name>
<organism evidence="1 2">
    <name type="scientific">Austropuccinia psidii MF-1</name>
    <dbReference type="NCBI Taxonomy" id="1389203"/>
    <lineage>
        <taxon>Eukaryota</taxon>
        <taxon>Fungi</taxon>
        <taxon>Dikarya</taxon>
        <taxon>Basidiomycota</taxon>
        <taxon>Pucciniomycotina</taxon>
        <taxon>Pucciniomycetes</taxon>
        <taxon>Pucciniales</taxon>
        <taxon>Sphaerophragmiaceae</taxon>
        <taxon>Austropuccinia</taxon>
    </lineage>
</organism>
<dbReference type="Proteomes" id="UP000765509">
    <property type="component" value="Unassembled WGS sequence"/>
</dbReference>
<evidence type="ECO:0000313" key="2">
    <source>
        <dbReference type="Proteomes" id="UP000765509"/>
    </source>
</evidence>
<reference evidence="1" key="1">
    <citation type="submission" date="2021-03" db="EMBL/GenBank/DDBJ databases">
        <title>Draft genome sequence of rust myrtle Austropuccinia psidii MF-1, a brazilian biotype.</title>
        <authorList>
            <person name="Quecine M.C."/>
            <person name="Pachon D.M.R."/>
            <person name="Bonatelli M.L."/>
            <person name="Correr F.H."/>
            <person name="Franceschini L.M."/>
            <person name="Leite T.F."/>
            <person name="Margarido G.R.A."/>
            <person name="Almeida C.A."/>
            <person name="Ferrarezi J.A."/>
            <person name="Labate C.A."/>
        </authorList>
    </citation>
    <scope>NUCLEOTIDE SEQUENCE</scope>
    <source>
        <strain evidence="1">MF-1</strain>
    </source>
</reference>
<proteinExistence type="predicted"/>